<dbReference type="Pfam" id="PF01477">
    <property type="entry name" value="PLAT"/>
    <property type="match status" value="1"/>
</dbReference>
<dbReference type="InterPro" id="IPR036392">
    <property type="entry name" value="PLAT/LH2_dom_sf"/>
</dbReference>
<dbReference type="PANTHER" id="PTHR10877:SF194">
    <property type="entry name" value="LOCATION OF VULVA DEFECTIVE 1"/>
    <property type="match status" value="1"/>
</dbReference>
<comment type="caution">
    <text evidence="4">The sequence shown here is derived from an EMBL/GenBank/DDBJ whole genome shotgun (WGS) entry which is preliminary data.</text>
</comment>
<sequence>MNDLKSLLTSSLNMYLNIGQTMLINTSQVFMSLETKANEFLSNKFSQSISNAQIQCPQNVNLNLTNNSKISIRSMMEPLASYDNTTYTNLSRLVTFSILDENENEISIQTDMSHPIEIIIPRDPSIIIPPMILQNVTSMNYTPHNQLFDLHYLNITSSLSISIHFEFQPLNISLDYLFIYKFDQLPQLNTSINTIDGWTCFCPLNLSNETLYKYFINNQQTSDHQSIIYGLRELNSTEMMNTCSNTSISSLPITDQRFNFTSNYQLRIYTSGCYYLDKNNQWKSDGLTVGPLTNHYETQCFSTHLTSFAGGFIILPESINWNYVFANADFMKNKTIYLTVICVSIIYIILIIYARFKDKKDIKKLGVTSLPDNHQSDEYFYQIIVFTDQRKGAGTNSNVDFIIYGDNDETHIRTLADSQRKILQRGGIDSFIMAVPESLGLLNCIRIWHDNTGKGLSSSWFLKYIIIRDLQTMEKFYFISQRWFAVEKDDAKIERILPVAGDIEKQKFSYILSKKAYHSVSDGHLWFSIFSRPPSNQFTRVQRCTCCFVLFFISMFLNIMYYDLSTEVKTNNSTNTASLSFGSFYLNSQQVIIGIIVEVFALIPSLLLVQLFRRLQSRKKQISPLHQTLYKIKPDLNINEEKIKKKFSVSFPWWCIFVAYGLCIILVGLSIMFIIARGIEFGDDKTQKWLISILSGFFSSIFLTQPLKIIGLTIFFAFCCQNSYDDKEANEYLDNNQLALDNDEEYLHSFKKKSIFTYRQPIRVDRLNETEINHARNERLKEIHMWSMIKELLLYLCFITVLYTIIYSNRDLNSFLQVNHSRKFFFNSRQINCDYTQTDKNFKKTAKNA</sequence>
<dbReference type="PROSITE" id="PS50095">
    <property type="entry name" value="PLAT"/>
    <property type="match status" value="1"/>
</dbReference>
<name>A0A818WSI8_9BILA</name>
<protein>
    <recommendedName>
        <fullName evidence="3">PLAT domain-containing protein</fullName>
    </recommendedName>
</protein>
<dbReference type="GO" id="GO:0016020">
    <property type="term" value="C:membrane"/>
    <property type="evidence" value="ECO:0007669"/>
    <property type="project" value="TreeGrafter"/>
</dbReference>
<dbReference type="SUPFAM" id="SSF49723">
    <property type="entry name" value="Lipase/lipooxygenase domain (PLAT/LH2 domain)"/>
    <property type="match status" value="1"/>
</dbReference>
<dbReference type="InterPro" id="IPR001024">
    <property type="entry name" value="PLAT/LH2_dom"/>
</dbReference>
<dbReference type="EMBL" id="CAJOAY010000748">
    <property type="protein sequence ID" value="CAF3727855.1"/>
    <property type="molecule type" value="Genomic_DNA"/>
</dbReference>
<dbReference type="GO" id="GO:0050982">
    <property type="term" value="P:detection of mechanical stimulus"/>
    <property type="evidence" value="ECO:0007669"/>
    <property type="project" value="TreeGrafter"/>
</dbReference>
<dbReference type="AlphaFoldDB" id="A0A818WSI8"/>
<evidence type="ECO:0000313" key="5">
    <source>
        <dbReference type="Proteomes" id="UP000663881"/>
    </source>
</evidence>
<proteinExistence type="predicted"/>
<keyword evidence="2" id="KW-1133">Transmembrane helix</keyword>
<evidence type="ECO:0000313" key="4">
    <source>
        <dbReference type="EMBL" id="CAF3727855.1"/>
    </source>
</evidence>
<comment type="caution">
    <text evidence="1">Lacks conserved residue(s) required for the propagation of feature annotation.</text>
</comment>
<accession>A0A818WSI8</accession>
<feature type="domain" description="PLAT" evidence="3">
    <location>
        <begin position="379"/>
        <end position="498"/>
    </location>
</feature>
<evidence type="ECO:0000256" key="1">
    <source>
        <dbReference type="PROSITE-ProRule" id="PRU00152"/>
    </source>
</evidence>
<feature type="transmembrane region" description="Helical" evidence="2">
    <location>
        <begin position="792"/>
        <end position="809"/>
    </location>
</feature>
<evidence type="ECO:0000259" key="3">
    <source>
        <dbReference type="PROSITE" id="PS50095"/>
    </source>
</evidence>
<feature type="transmembrane region" description="Helical" evidence="2">
    <location>
        <begin position="651"/>
        <end position="677"/>
    </location>
</feature>
<dbReference type="Gene3D" id="2.60.60.20">
    <property type="entry name" value="PLAT/LH2 domain"/>
    <property type="match status" value="1"/>
</dbReference>
<dbReference type="FunFam" id="2.60.60.20:FF:000022">
    <property type="entry name" value="Uncharacterized protein"/>
    <property type="match status" value="1"/>
</dbReference>
<dbReference type="SMART" id="SM00308">
    <property type="entry name" value="LH2"/>
    <property type="match status" value="1"/>
</dbReference>
<reference evidence="4" key="1">
    <citation type="submission" date="2021-02" db="EMBL/GenBank/DDBJ databases">
        <authorList>
            <person name="Nowell W R."/>
        </authorList>
    </citation>
    <scope>NUCLEOTIDE SEQUENCE</scope>
</reference>
<keyword evidence="2" id="KW-0472">Membrane</keyword>
<dbReference type="InterPro" id="IPR051223">
    <property type="entry name" value="Polycystin"/>
</dbReference>
<keyword evidence="2" id="KW-0812">Transmembrane</keyword>
<organism evidence="4 5">
    <name type="scientific">Adineta steineri</name>
    <dbReference type="NCBI Taxonomy" id="433720"/>
    <lineage>
        <taxon>Eukaryota</taxon>
        <taxon>Metazoa</taxon>
        <taxon>Spiralia</taxon>
        <taxon>Gnathifera</taxon>
        <taxon>Rotifera</taxon>
        <taxon>Eurotatoria</taxon>
        <taxon>Bdelloidea</taxon>
        <taxon>Adinetida</taxon>
        <taxon>Adinetidae</taxon>
        <taxon>Adineta</taxon>
    </lineage>
</organism>
<dbReference type="Proteomes" id="UP000663881">
    <property type="component" value="Unassembled WGS sequence"/>
</dbReference>
<feature type="transmembrane region" description="Helical" evidence="2">
    <location>
        <begin position="336"/>
        <end position="356"/>
    </location>
</feature>
<feature type="transmembrane region" description="Helical" evidence="2">
    <location>
        <begin position="591"/>
        <end position="612"/>
    </location>
</feature>
<gene>
    <name evidence="4" type="ORF">OKA104_LOCUS14288</name>
</gene>
<dbReference type="PANTHER" id="PTHR10877">
    <property type="entry name" value="POLYCYSTIN FAMILY MEMBER"/>
    <property type="match status" value="1"/>
</dbReference>
<feature type="transmembrane region" description="Helical" evidence="2">
    <location>
        <begin position="689"/>
        <end position="718"/>
    </location>
</feature>
<feature type="transmembrane region" description="Helical" evidence="2">
    <location>
        <begin position="541"/>
        <end position="562"/>
    </location>
</feature>
<dbReference type="GO" id="GO:0005262">
    <property type="term" value="F:calcium channel activity"/>
    <property type="evidence" value="ECO:0007669"/>
    <property type="project" value="TreeGrafter"/>
</dbReference>
<evidence type="ECO:0000256" key="2">
    <source>
        <dbReference type="SAM" id="Phobius"/>
    </source>
</evidence>